<evidence type="ECO:0000313" key="1">
    <source>
        <dbReference type="EMBL" id="RRD69016.1"/>
    </source>
</evidence>
<dbReference type="InterPro" id="IPR047654">
    <property type="entry name" value="IS1634_transpos"/>
</dbReference>
<dbReference type="NCBIfam" id="NF033559">
    <property type="entry name" value="transpos_IS1634"/>
    <property type="match status" value="1"/>
</dbReference>
<dbReference type="EMBL" id="RQYN01000151">
    <property type="protein sequence ID" value="RRD69016.1"/>
    <property type="molecule type" value="Genomic_DNA"/>
</dbReference>
<feature type="non-terminal residue" evidence="1">
    <location>
        <position position="1"/>
    </location>
</feature>
<comment type="caution">
    <text evidence="1">The sequence shown here is derived from an EMBL/GenBank/DDBJ whole genome shotgun (WGS) entry which is preliminary data.</text>
</comment>
<accession>A0A3P1YG77</accession>
<proteinExistence type="predicted"/>
<dbReference type="Proteomes" id="UP000279860">
    <property type="component" value="Unassembled WGS sequence"/>
</dbReference>
<dbReference type="AlphaFoldDB" id="A0A3P1YG77"/>
<organism evidence="1 2">
    <name type="scientific">Tannerella forsythia</name>
    <name type="common">Bacteroides forsythus</name>
    <dbReference type="NCBI Taxonomy" id="28112"/>
    <lineage>
        <taxon>Bacteria</taxon>
        <taxon>Pseudomonadati</taxon>
        <taxon>Bacteroidota</taxon>
        <taxon>Bacteroidia</taxon>
        <taxon>Bacteroidales</taxon>
        <taxon>Tannerellaceae</taxon>
        <taxon>Tannerella</taxon>
    </lineage>
</organism>
<reference evidence="1 2" key="1">
    <citation type="submission" date="2018-11" db="EMBL/GenBank/DDBJ databases">
        <title>Genomes From Bacteria Associated with the Canine Oral Cavity: a Test Case for Automated Genome-Based Taxonomic Assignment.</title>
        <authorList>
            <person name="Coil D.A."/>
            <person name="Jospin G."/>
            <person name="Darling A.E."/>
            <person name="Wallis C."/>
            <person name="Davis I.J."/>
            <person name="Harris S."/>
            <person name="Eisen J.A."/>
            <person name="Holcombe L.J."/>
            <person name="O'Flynn C."/>
        </authorList>
    </citation>
    <scope>NUCLEOTIDE SEQUENCE [LARGE SCALE GENOMIC DNA]</scope>
    <source>
        <strain evidence="1 2">OH1426_COT-023</strain>
    </source>
</reference>
<dbReference type="SUPFAM" id="SSF53098">
    <property type="entry name" value="Ribonuclease H-like"/>
    <property type="match status" value="1"/>
</dbReference>
<protein>
    <submittedName>
        <fullName evidence="1">IS1634 family transposase</fullName>
    </submittedName>
</protein>
<feature type="non-terminal residue" evidence="1">
    <location>
        <position position="180"/>
    </location>
</feature>
<sequence>YTDDRAKKDAYNREKGIYRLEKAYKRGTLTKDNVNKRGYNKFLTMQGDVKVEINYDKIKEDKQWDGLKGYLTNTTIPADKVYLAYHNLWHVERAFRITKSKIEVRPMFHFTQRRIEAHVCICFVALKVYKELERILKQERISLSVDKVLNLSKTITTIEVRLPKNKKTIRKTMIMNRHKK</sequence>
<evidence type="ECO:0000313" key="2">
    <source>
        <dbReference type="Proteomes" id="UP000279860"/>
    </source>
</evidence>
<dbReference type="InterPro" id="IPR012337">
    <property type="entry name" value="RNaseH-like_sf"/>
</dbReference>
<gene>
    <name evidence="1" type="ORF">EII41_13745</name>
</gene>
<name>A0A3P1YG77_TANFO</name>
<dbReference type="RefSeq" id="WP_124791018.1">
    <property type="nucleotide sequence ID" value="NZ_RQYN01000151.1"/>
</dbReference>